<evidence type="ECO:0000313" key="6">
    <source>
        <dbReference type="EMBL" id="QEC58056.1"/>
    </source>
</evidence>
<keyword evidence="2 3" id="KW-0732">Signal</keyword>
<evidence type="ECO:0000259" key="5">
    <source>
        <dbReference type="SMART" id="SM01360"/>
    </source>
</evidence>
<accession>A0A5B8UNM8</accession>
<dbReference type="OrthoDB" id="9767116at2"/>
<dbReference type="Gene3D" id="1.50.10.20">
    <property type="match status" value="1"/>
</dbReference>
<dbReference type="InterPro" id="IPR002890">
    <property type="entry name" value="MG2"/>
</dbReference>
<evidence type="ECO:0000313" key="7">
    <source>
        <dbReference type="Proteomes" id="UP000321204"/>
    </source>
</evidence>
<dbReference type="InterPro" id="IPR008930">
    <property type="entry name" value="Terpenoid_cyclase/PrenylTrfase"/>
</dbReference>
<dbReference type="Pfam" id="PF07678">
    <property type="entry name" value="TED_complement"/>
    <property type="match status" value="1"/>
</dbReference>
<evidence type="ECO:0000259" key="4">
    <source>
        <dbReference type="SMART" id="SM01359"/>
    </source>
</evidence>
<dbReference type="InterPro" id="IPR051802">
    <property type="entry name" value="YfhM-like"/>
</dbReference>
<dbReference type="Pfam" id="PF00207">
    <property type="entry name" value="A2M"/>
    <property type="match status" value="1"/>
</dbReference>
<dbReference type="InterPro" id="IPR047565">
    <property type="entry name" value="Alpha-macroglob_thiol-ester_cl"/>
</dbReference>
<dbReference type="Gene3D" id="2.60.40.10">
    <property type="entry name" value="Immunoglobulins"/>
    <property type="match status" value="1"/>
</dbReference>
<dbReference type="SMART" id="SM01359">
    <property type="entry name" value="A2M_N_2"/>
    <property type="match status" value="1"/>
</dbReference>
<feature type="domain" description="Alpha-2-macroglobulin bait region" evidence="4">
    <location>
        <begin position="929"/>
        <end position="1067"/>
    </location>
</feature>
<name>A0A5B8UNM8_9BACT</name>
<dbReference type="Pfam" id="PF17973">
    <property type="entry name" value="bMG10"/>
    <property type="match status" value="1"/>
</dbReference>
<dbReference type="PANTHER" id="PTHR40094">
    <property type="entry name" value="ALPHA-2-MACROGLOBULIN HOMOLOG"/>
    <property type="match status" value="1"/>
</dbReference>
<sequence>MRIKSALAVTCVMAVFLSACNRNYTTIDYAKGEVPALGNLTFRFNKALQPDSLLNNWDSTEYISFEPKIAGRFRWNGPEELVFSPSQPLAPATTYKAKFKDELFRYSKYNDVKDGDVNFYTSPLKLEDANLTWLTAADGNSAAQPQITLHFNYPLKAEDLKDKLKVEVDGAKTDYALATSGSANEIGVRLLQLKPEDKSYDAKLILAAGIRPEKGTNATTEAITQSLTVPSPYVLSVSNLEAEHTGTEGIVRLYTSQQLAPEAVNNYISFNPAVTFTTEPTDFGLILRSDKFDAEKSYSLQIKKGIHGKLGGTLKEDYFGAVGFGQLESAIKFTNSKAVYLSRHGSGNIEVQVTNTPRLKVVVSKIYENNLLQALSHGYQPRESEGAEYASYRGEGDEESYSDYMDAMSGDVIYEKEIDTRSLPKSGSGRLLNVSQFEDRLPDARGIYHVMIRSSQDYWVRDSRFISFSDIGLIAKQGSTKMVVFANSIQTTNAVNGVTINVYGKNNQLLGTGATNGDGVAEIAVASKNFAGYSPAMIIAKTANDFTYLPFNNTRVNTSRFDVGGKRMNTTGLDAFVYAERDIYRPGERLNYALVVREKGWKPAADLPVKIRFLLPNGKELKTFRKGLNEQGATDGSMDISSAAITGSYTMEAYSSNDVLLATKNFMIEEFVPDRIKITTKLDKPFLRPSETTNLGINAVNFFGPPAANRNFETEIQVKQKQFSAKGFSDYDFSLENQKSFSDKIVKQGTTDASGNASIQFDVPAMYINTGLLAANFYTTVFDETGRPVSRVTSADIYTQDVFNGIKDDGSYYYPLNSTVKFSLVSLNKDGAAVNAPATVQIIKHEYRTVLAKSGNYFRYDSQKEDKVLSEKEITFSKTDYAFIPRSPGDYEIRVYRPGANVYVAKHFYSYGSWGGEASSFEVNTEGQVDISLDKEGYNAGDVAKVLFKTPFSGKMLVTVERDGLLSHQYLNVEKRTASMELKLSSEHVPNVYVTATLVKPHEVTDMPLAVAHGFQNISVEESGRKIPVQITAAKSSRSKTHQRVTVKAVAGSYVSLAAVDNGVLQVSGFKTPDPYDFYYQKNALGVTAFDMYPLLFPELRGRLSSTGGDGDLSLEKRVNPIPAKRFKLMSYWSGLKKADGSGNVSFEFEVPQFSGQIRLMAVAFKDEKFGNAEATTTVADPVVISSSLPRFISPGDTVLVPVTISNTTAKTASGNATVNVSGPVKVVGTSSQNISINANSEGHRTFQIIADPTVAAAKIVVSVKVLGEEFKEETDISVRPPSTLQKLSGSGSIVGGQTQSINIPQSDFMPGSFKYDLVVSRSPVAQVADQLRYLVTYPYGCTEQTVSAAFPQLYYGDMVDALKLNPDNKQNAAYNVSEAIRKIKMRQLYNGAVTLWDGEGEADCWATIYAAHFLLEARKAGYDVDNSLLETMLTYLSNRLKTKETVNYYYNRNQQRKIAPKEVAYSLYVLALANRPQASTMNYYKAAGSLLALDSKYLLSAAYAVAGDKRSFNALLPSSFSGEESVQQTGGSYYSALRDEAISLNALIDVDPGNGQIPQMVQHVSQRLKSDRWLNTQERAFSFLALGKVARNAAHSTATADVRVNGKVVATVSDKDWKGSSETLRGNGIEIATKGNGRLYYSWIAEGISVSGAYKEEDNYLKVRRQFYDREGRLLNTTTFKQNDLIIVGITLEKSYDADIQNIVITDLLPAGFEIENPRTKELPGMDWIKDGRTPTALDVRDDRIHFFVDSYSPKQKYYYAVRAVSLGRFKQGPVSADAMYNGEMHSYYGTQMIRVVQ</sequence>
<comment type="similarity">
    <text evidence="1">Belongs to the protease inhibitor I39 (alpha-2-macroglobulin) family. Bacterial alpha-2-macroglobulin subfamily.</text>
</comment>
<dbReference type="InterPro" id="IPR011626">
    <property type="entry name" value="Alpha-macroglobulin_TED"/>
</dbReference>
<dbReference type="Pfam" id="PF17972">
    <property type="entry name" value="bMG5"/>
    <property type="match status" value="1"/>
</dbReference>
<dbReference type="InterPro" id="IPR041203">
    <property type="entry name" value="Bact_A2M_MG5"/>
</dbReference>
<gene>
    <name evidence="6" type="ORF">FSB75_19805</name>
</gene>
<dbReference type="GO" id="GO:0004866">
    <property type="term" value="F:endopeptidase inhibitor activity"/>
    <property type="evidence" value="ECO:0007669"/>
    <property type="project" value="InterPro"/>
</dbReference>
<dbReference type="RefSeq" id="WP_146791018.1">
    <property type="nucleotide sequence ID" value="NZ_BAABIO010000003.1"/>
</dbReference>
<dbReference type="InterPro" id="IPR013783">
    <property type="entry name" value="Ig-like_fold"/>
</dbReference>
<dbReference type="InterPro" id="IPR041462">
    <property type="entry name" value="Bact_A2M_MG6"/>
</dbReference>
<dbReference type="InterPro" id="IPR011625">
    <property type="entry name" value="A2M_N_BRD"/>
</dbReference>
<dbReference type="SMART" id="SM01360">
    <property type="entry name" value="A2M"/>
    <property type="match status" value="1"/>
</dbReference>
<evidence type="ECO:0000256" key="1">
    <source>
        <dbReference type="ARBA" id="ARBA00010556"/>
    </source>
</evidence>
<dbReference type="InterPro" id="IPR001599">
    <property type="entry name" value="Macroglobln_a2"/>
</dbReference>
<feature type="domain" description="Alpha-2-macroglobulin" evidence="5">
    <location>
        <begin position="1131"/>
        <end position="1219"/>
    </location>
</feature>
<dbReference type="Gene3D" id="2.60.40.3710">
    <property type="match status" value="1"/>
</dbReference>
<dbReference type="PROSITE" id="PS51257">
    <property type="entry name" value="PROKAR_LIPOPROTEIN"/>
    <property type="match status" value="1"/>
</dbReference>
<organism evidence="6 7">
    <name type="scientific">Flavisolibacter ginsenosidimutans</name>
    <dbReference type="NCBI Taxonomy" id="661481"/>
    <lineage>
        <taxon>Bacteria</taxon>
        <taxon>Pseudomonadati</taxon>
        <taxon>Bacteroidota</taxon>
        <taxon>Chitinophagia</taxon>
        <taxon>Chitinophagales</taxon>
        <taxon>Chitinophagaceae</taxon>
        <taxon>Flavisolibacter</taxon>
    </lineage>
</organism>
<protein>
    <submittedName>
        <fullName evidence="6">Alpha-2-macroglobulin family protein</fullName>
    </submittedName>
</protein>
<dbReference type="Pfam" id="PF01835">
    <property type="entry name" value="MG2"/>
    <property type="match status" value="1"/>
</dbReference>
<dbReference type="GO" id="GO:0005615">
    <property type="term" value="C:extracellular space"/>
    <property type="evidence" value="ECO:0007669"/>
    <property type="project" value="InterPro"/>
</dbReference>
<dbReference type="Gene3D" id="2.60.40.1930">
    <property type="match status" value="1"/>
</dbReference>
<evidence type="ECO:0000256" key="2">
    <source>
        <dbReference type="ARBA" id="ARBA00022729"/>
    </source>
</evidence>
<dbReference type="Proteomes" id="UP000321204">
    <property type="component" value="Chromosome"/>
</dbReference>
<feature type="chain" id="PRO_5023093058" evidence="3">
    <location>
        <begin position="22"/>
        <end position="1799"/>
    </location>
</feature>
<proteinExistence type="inferred from homology"/>
<dbReference type="Pfam" id="PF07703">
    <property type="entry name" value="A2M_BRD"/>
    <property type="match status" value="1"/>
</dbReference>
<dbReference type="InterPro" id="IPR041246">
    <property type="entry name" value="Bact_MG10"/>
</dbReference>
<feature type="signal peptide" evidence="3">
    <location>
        <begin position="1"/>
        <end position="21"/>
    </location>
</feature>
<keyword evidence="7" id="KW-1185">Reference proteome</keyword>
<dbReference type="Pfam" id="PF11974">
    <property type="entry name" value="bMG3"/>
    <property type="match status" value="1"/>
</dbReference>
<dbReference type="PANTHER" id="PTHR40094:SF1">
    <property type="entry name" value="UBIQUITIN DOMAIN-CONTAINING PROTEIN"/>
    <property type="match status" value="1"/>
</dbReference>
<dbReference type="SMART" id="SM01419">
    <property type="entry name" value="Thiol-ester_cl"/>
    <property type="match status" value="1"/>
</dbReference>
<dbReference type="KEGG" id="fgg:FSB75_19805"/>
<dbReference type="Pfam" id="PF17962">
    <property type="entry name" value="bMG6"/>
    <property type="match status" value="1"/>
</dbReference>
<evidence type="ECO:0000256" key="3">
    <source>
        <dbReference type="SAM" id="SignalP"/>
    </source>
</evidence>
<dbReference type="EMBL" id="CP042433">
    <property type="protein sequence ID" value="QEC58056.1"/>
    <property type="molecule type" value="Genomic_DNA"/>
</dbReference>
<reference evidence="6 7" key="1">
    <citation type="journal article" date="2015" name="Int. J. Syst. Evol. Microbiol.">
        <title>Flavisolibacter ginsenosidimutans sp. nov., with ginsenoside-converting activity isolated from soil used for cultivating ginseng.</title>
        <authorList>
            <person name="Zhao Y."/>
            <person name="Liu Q."/>
            <person name="Kang M.S."/>
            <person name="Jin F."/>
            <person name="Yu H."/>
            <person name="Im W.T."/>
        </authorList>
    </citation>
    <scope>NUCLEOTIDE SEQUENCE [LARGE SCALE GENOMIC DNA]</scope>
    <source>
        <strain evidence="6 7">Gsoil 636</strain>
    </source>
</reference>
<dbReference type="InterPro" id="IPR021868">
    <property type="entry name" value="Alpha_2_Macroglob_MG3"/>
</dbReference>
<dbReference type="SUPFAM" id="SSF48239">
    <property type="entry name" value="Terpenoid cyclases/Protein prenyltransferases"/>
    <property type="match status" value="1"/>
</dbReference>
<dbReference type="CDD" id="cd02891">
    <property type="entry name" value="A2M_like"/>
    <property type="match status" value="1"/>
</dbReference>